<keyword evidence="5" id="KW-0479">Metal-binding</keyword>
<name>A0A1I2NH34_9BACT</name>
<feature type="binding site" evidence="5">
    <location>
        <position position="177"/>
    </location>
    <ligand>
        <name>Ca(2+)</name>
        <dbReference type="ChEBI" id="CHEBI:29108"/>
    </ligand>
</feature>
<dbReference type="Gene3D" id="1.10.439.10">
    <property type="entry name" value="Penicillin Amidohydrolase, domain 1"/>
    <property type="match status" value="1"/>
</dbReference>
<dbReference type="GO" id="GO:0046872">
    <property type="term" value="F:metal ion binding"/>
    <property type="evidence" value="ECO:0007669"/>
    <property type="project" value="UniProtKB-KW"/>
</dbReference>
<comment type="similarity">
    <text evidence="1">Belongs to the peptidase S45 family.</text>
</comment>
<keyword evidence="8" id="KW-1185">Reference proteome</keyword>
<dbReference type="AlphaFoldDB" id="A0A1I2NH34"/>
<evidence type="ECO:0000256" key="5">
    <source>
        <dbReference type="PIRSR" id="PIRSR001227-2"/>
    </source>
</evidence>
<keyword evidence="6" id="KW-0732">Signal</keyword>
<evidence type="ECO:0000313" key="7">
    <source>
        <dbReference type="EMBL" id="SFG03255.1"/>
    </source>
</evidence>
<evidence type="ECO:0000256" key="2">
    <source>
        <dbReference type="ARBA" id="ARBA00022801"/>
    </source>
</evidence>
<protein>
    <submittedName>
        <fullName evidence="7">Penicillin amidase</fullName>
    </submittedName>
</protein>
<keyword evidence="3" id="KW-0865">Zymogen</keyword>
<evidence type="ECO:0000256" key="3">
    <source>
        <dbReference type="ARBA" id="ARBA00023145"/>
    </source>
</evidence>
<evidence type="ECO:0000256" key="4">
    <source>
        <dbReference type="PIRSR" id="PIRSR001227-1"/>
    </source>
</evidence>
<dbReference type="SUPFAM" id="SSF56235">
    <property type="entry name" value="N-terminal nucleophile aminohydrolases (Ntn hydrolases)"/>
    <property type="match status" value="1"/>
</dbReference>
<dbReference type="PROSITE" id="PS51257">
    <property type="entry name" value="PROKAR_LIPOPROTEIN"/>
    <property type="match status" value="1"/>
</dbReference>
<dbReference type="Gene3D" id="3.60.20.10">
    <property type="entry name" value="Glutamine Phosphoribosylpyrophosphate, subunit 1, domain 1"/>
    <property type="match status" value="1"/>
</dbReference>
<dbReference type="PANTHER" id="PTHR34218">
    <property type="entry name" value="PEPTIDASE S45 PENICILLIN AMIDASE"/>
    <property type="match status" value="1"/>
</dbReference>
<keyword evidence="5" id="KW-0106">Calcium</keyword>
<dbReference type="PANTHER" id="PTHR34218:SF4">
    <property type="entry name" value="ACYL-HOMOSERINE LACTONE ACYLASE QUIP"/>
    <property type="match status" value="1"/>
</dbReference>
<dbReference type="EMBL" id="FOPC01000001">
    <property type="protein sequence ID" value="SFG03255.1"/>
    <property type="molecule type" value="Genomic_DNA"/>
</dbReference>
<dbReference type="InterPro" id="IPR029055">
    <property type="entry name" value="Ntn_hydrolases_N"/>
</dbReference>
<dbReference type="InterPro" id="IPR002692">
    <property type="entry name" value="S45"/>
</dbReference>
<evidence type="ECO:0000256" key="1">
    <source>
        <dbReference type="ARBA" id="ARBA00006586"/>
    </source>
</evidence>
<sequence>MHTKSLLFTPLLIFSFLLFSCQKQENKNTIQGLNEEVEVIRDVNGINHIFAQNEEDLFFAQGYLAAKDRLFQFELWRRQATGALAEILGERELERDRGVRLFKFRGDKETELRHYHPRGVEIVDSFVAGINTYIEEARQNPESLPIEFQMLGIQPEPWTWEVVISRHQGLLENVTDELNISRVVSQIGAEKAKELYYFHPNEPVLDLDPRIPDELLMKDILVPYRAFRRGVRFQPEDIREEFRREAEEFEKAAAYLDEELNFTLESDAFAQGSNNFVVAGEKSESGFPMMANDPHRLQAIPSLRYWVHLNAPGWNVVGAGEPVIPGVSIGHNDHGAWGLTIFSTDNEDLRVYDLNPDNPSQYRYKDEWLEMESIQDTIRVKGQEDEIITHYYTRHGPVTFIDEELNKAVAVECAWLETGSAPYLASLRMDQSTTWEEFRDACTYNNIPAENMVWADKNGTIGWQATGIAPIRKGFSGLVATMGDGRYEWEDYLPIADRPNAVNPESGFIATANQNVAPDDYAYPEALGFEWADDFRGERIKEVLSQDKKFTVEELGVLQNDYLALPARKLVPFLKNVSLETERADSLNQVLQSWDFVLDKNSVAAGVYVMWERILRRTISELMIPDEAKPWLGSIQLTQVLEWMDNPEMMYDRNPVENRDQILAESFEQTIEALEEKLGKNPSDWQYGQADYKHAKIRHPLGEVVNAEWEAKLNTETLPRGGYSFTPGANAYGDNNTSGASFRIVVDTEDWEKTIGINTPGQSGNPESPFYKNLFPKWANDEFVGIPFAKEHVLTQKAEERILNPDK</sequence>
<organism evidence="7 8">
    <name type="scientific">Algoriphagus hitonicola</name>
    <dbReference type="NCBI Taxonomy" id="435880"/>
    <lineage>
        <taxon>Bacteria</taxon>
        <taxon>Pseudomonadati</taxon>
        <taxon>Bacteroidota</taxon>
        <taxon>Cytophagia</taxon>
        <taxon>Cytophagales</taxon>
        <taxon>Cyclobacteriaceae</taxon>
        <taxon>Algoriphagus</taxon>
    </lineage>
</organism>
<evidence type="ECO:0000256" key="6">
    <source>
        <dbReference type="SAM" id="SignalP"/>
    </source>
</evidence>
<evidence type="ECO:0000313" key="8">
    <source>
        <dbReference type="Proteomes" id="UP000199642"/>
    </source>
</evidence>
<dbReference type="OrthoDB" id="9759796at2"/>
<dbReference type="Proteomes" id="UP000199642">
    <property type="component" value="Unassembled WGS sequence"/>
</dbReference>
<dbReference type="RefSeq" id="WP_092788312.1">
    <property type="nucleotide sequence ID" value="NZ_FOPC01000001.1"/>
</dbReference>
<dbReference type="CDD" id="cd03747">
    <property type="entry name" value="Ntn_PGA_like"/>
    <property type="match status" value="1"/>
</dbReference>
<dbReference type="Gene3D" id="2.30.120.10">
    <property type="match status" value="1"/>
</dbReference>
<feature type="active site" description="Nucleophile" evidence="4">
    <location>
        <position position="273"/>
    </location>
</feature>
<feature type="signal peptide" evidence="6">
    <location>
        <begin position="1"/>
        <end position="20"/>
    </location>
</feature>
<accession>A0A1I2NH34</accession>
<dbReference type="InterPro" id="IPR043147">
    <property type="entry name" value="Penicillin_amidase_A-knob"/>
</dbReference>
<proteinExistence type="inferred from homology"/>
<dbReference type="Gene3D" id="1.10.1400.10">
    <property type="match status" value="1"/>
</dbReference>
<comment type="cofactor">
    <cofactor evidence="5">
        <name>Ca(2+)</name>
        <dbReference type="ChEBI" id="CHEBI:29108"/>
    </cofactor>
    <text evidence="5">Binds 1 Ca(2+) ion per dimer.</text>
</comment>
<dbReference type="InterPro" id="IPR043146">
    <property type="entry name" value="Penicillin_amidase_N_B-knob"/>
</dbReference>
<feature type="chain" id="PRO_5011458589" evidence="6">
    <location>
        <begin position="21"/>
        <end position="807"/>
    </location>
</feature>
<dbReference type="InterPro" id="IPR023343">
    <property type="entry name" value="Penicillin_amidase_dom1"/>
</dbReference>
<feature type="binding site" evidence="5">
    <location>
        <position position="345"/>
    </location>
    <ligand>
        <name>Ca(2+)</name>
        <dbReference type="ChEBI" id="CHEBI:29108"/>
    </ligand>
</feature>
<keyword evidence="2" id="KW-0378">Hydrolase</keyword>
<gene>
    <name evidence="7" type="ORF">SAMN04487988_101130</name>
</gene>
<dbReference type="GO" id="GO:0017000">
    <property type="term" value="P:antibiotic biosynthetic process"/>
    <property type="evidence" value="ECO:0007669"/>
    <property type="project" value="InterPro"/>
</dbReference>
<reference evidence="8" key="1">
    <citation type="submission" date="2016-10" db="EMBL/GenBank/DDBJ databases">
        <authorList>
            <person name="Varghese N."/>
            <person name="Submissions S."/>
        </authorList>
    </citation>
    <scope>NUCLEOTIDE SEQUENCE [LARGE SCALE GENOMIC DNA]</scope>
    <source>
        <strain evidence="8">DSM 19315</strain>
    </source>
</reference>
<dbReference type="InterPro" id="IPR014395">
    <property type="entry name" value="Pen/GL7ACA/AHL_acylase"/>
</dbReference>
<dbReference type="GO" id="GO:0016811">
    <property type="term" value="F:hydrolase activity, acting on carbon-nitrogen (but not peptide) bonds, in linear amides"/>
    <property type="evidence" value="ECO:0007669"/>
    <property type="project" value="InterPro"/>
</dbReference>
<dbReference type="PIRSF" id="PIRSF001227">
    <property type="entry name" value="Pen_acylase"/>
    <property type="match status" value="1"/>
</dbReference>
<feature type="binding site" evidence="5">
    <location>
        <position position="348"/>
    </location>
    <ligand>
        <name>Ca(2+)</name>
        <dbReference type="ChEBI" id="CHEBI:29108"/>
    </ligand>
</feature>
<dbReference type="Pfam" id="PF01804">
    <property type="entry name" value="Penicil_amidase"/>
    <property type="match status" value="1"/>
</dbReference>